<accession>A0A7X3K1C9</accession>
<dbReference type="InterPro" id="IPR000297">
    <property type="entry name" value="PPIase_PpiC"/>
</dbReference>
<dbReference type="PANTHER" id="PTHR47245:SF2">
    <property type="entry name" value="PEPTIDYL-PROLYL CIS-TRANS ISOMERASE HP_0175-RELATED"/>
    <property type="match status" value="1"/>
</dbReference>
<evidence type="ECO:0000256" key="1">
    <source>
        <dbReference type="PROSITE-ProRule" id="PRU00278"/>
    </source>
</evidence>
<proteinExistence type="predicted"/>
<reference evidence="4 5" key="1">
    <citation type="journal article" date="2019" name="Microorganisms">
        <title>Paenibacillus lutrae sp. nov., A Chitinolytic Species Isolated from A River Otter in Castril Natural Park, Granada, Spain.</title>
        <authorList>
            <person name="Rodriguez M."/>
            <person name="Reina J.C."/>
            <person name="Bejar V."/>
            <person name="Llamas I."/>
        </authorList>
    </citation>
    <scope>NUCLEOTIDE SEQUENCE [LARGE SCALE GENOMIC DNA]</scope>
    <source>
        <strain evidence="4 5">N10</strain>
    </source>
</reference>
<dbReference type="InterPro" id="IPR046357">
    <property type="entry name" value="PPIase_dom_sf"/>
</dbReference>
<keyword evidence="5" id="KW-1185">Reference proteome</keyword>
<dbReference type="PROSITE" id="PS51257">
    <property type="entry name" value="PROKAR_LIPOPROTEIN"/>
    <property type="match status" value="1"/>
</dbReference>
<gene>
    <name evidence="4" type="ORF">EDM21_22135</name>
</gene>
<keyword evidence="1" id="KW-0697">Rotamase</keyword>
<dbReference type="GO" id="GO:0003755">
    <property type="term" value="F:peptidyl-prolyl cis-trans isomerase activity"/>
    <property type="evidence" value="ECO:0007669"/>
    <property type="project" value="UniProtKB-KW"/>
</dbReference>
<dbReference type="InterPro" id="IPR027304">
    <property type="entry name" value="Trigger_fact/SurA_dom_sf"/>
</dbReference>
<name>A0A7X3K1C9_9BACL</name>
<dbReference type="PROSITE" id="PS50198">
    <property type="entry name" value="PPIC_PPIASE_2"/>
    <property type="match status" value="1"/>
</dbReference>
<feature type="region of interest" description="Disordered" evidence="2">
    <location>
        <begin position="315"/>
        <end position="370"/>
    </location>
</feature>
<evidence type="ECO:0000313" key="5">
    <source>
        <dbReference type="Proteomes" id="UP000490800"/>
    </source>
</evidence>
<evidence type="ECO:0000313" key="4">
    <source>
        <dbReference type="EMBL" id="MVP02184.1"/>
    </source>
</evidence>
<dbReference type="OrthoDB" id="14196at2"/>
<dbReference type="InterPro" id="IPR050245">
    <property type="entry name" value="PrsA_foldase"/>
</dbReference>
<dbReference type="RefSeq" id="WP_157338603.1">
    <property type="nucleotide sequence ID" value="NZ_RHLK01000019.1"/>
</dbReference>
<keyword evidence="1 4" id="KW-0413">Isomerase</keyword>
<evidence type="ECO:0000259" key="3">
    <source>
        <dbReference type="PROSITE" id="PS50198"/>
    </source>
</evidence>
<dbReference type="PANTHER" id="PTHR47245">
    <property type="entry name" value="PEPTIDYLPROLYL ISOMERASE"/>
    <property type="match status" value="1"/>
</dbReference>
<sequence length="370" mass="40602">MLRNKSGLAKSKWLMLVVLVLVLSVASGCGKDKKPAAGSPEEVIATYKDGGKITRGEFDKLLGFNRLLYPEYKQFEADPAYQQSMLEQYVMLKVLSGRASEDVKKEADKQVTEEVTKIKTYLGSQEGGLEKKLKDEKLEEKDVENLIRLSIYSTAQFEKQITDEEVKAAYDKNLKENPNAYDLATVRHVLVATMDPATGKETRTKEEALKRAKEVQAKLKSGGDFDAIAKEFSDDPGSKEKGGKYENENVNKWMEGFKKAAIELPVNTISDPVETEVGYHVMKVEERKKQTLEEAKPELVSVLVQPKMQDFVEKELPSLIETNTLPKPTATPAPSAPPEAPATSPEAPAVSPSASPEAPAASPSASPAAK</sequence>
<feature type="domain" description="PpiC" evidence="3">
    <location>
        <begin position="181"/>
        <end position="286"/>
    </location>
</feature>
<dbReference type="EMBL" id="RHLK01000019">
    <property type="protein sequence ID" value="MVP02184.1"/>
    <property type="molecule type" value="Genomic_DNA"/>
</dbReference>
<comment type="caution">
    <text evidence="4">The sequence shown here is derived from an EMBL/GenBank/DDBJ whole genome shotgun (WGS) entry which is preliminary data.</text>
</comment>
<dbReference type="Proteomes" id="UP000490800">
    <property type="component" value="Unassembled WGS sequence"/>
</dbReference>
<protein>
    <submittedName>
        <fullName evidence="4">Peptidylprolyl isomerase</fullName>
    </submittedName>
</protein>
<dbReference type="Pfam" id="PF13616">
    <property type="entry name" value="Rotamase_3"/>
    <property type="match status" value="1"/>
</dbReference>
<dbReference type="Gene3D" id="3.10.50.40">
    <property type="match status" value="1"/>
</dbReference>
<organism evidence="4 5">
    <name type="scientific">Paenibacillus lutrae</name>
    <dbReference type="NCBI Taxonomy" id="2078573"/>
    <lineage>
        <taxon>Bacteria</taxon>
        <taxon>Bacillati</taxon>
        <taxon>Bacillota</taxon>
        <taxon>Bacilli</taxon>
        <taxon>Bacillales</taxon>
        <taxon>Paenibacillaceae</taxon>
        <taxon>Paenibacillus</taxon>
    </lineage>
</organism>
<feature type="compositionally biased region" description="Low complexity" evidence="2">
    <location>
        <begin position="341"/>
        <end position="370"/>
    </location>
</feature>
<dbReference type="SUPFAM" id="SSF109998">
    <property type="entry name" value="Triger factor/SurA peptide-binding domain-like"/>
    <property type="match status" value="1"/>
</dbReference>
<feature type="compositionally biased region" description="Pro residues" evidence="2">
    <location>
        <begin position="329"/>
        <end position="340"/>
    </location>
</feature>
<dbReference type="SUPFAM" id="SSF54534">
    <property type="entry name" value="FKBP-like"/>
    <property type="match status" value="1"/>
</dbReference>
<dbReference type="AlphaFoldDB" id="A0A7X3K1C9"/>
<evidence type="ECO:0000256" key="2">
    <source>
        <dbReference type="SAM" id="MobiDB-lite"/>
    </source>
</evidence>